<dbReference type="EMBL" id="CP045423">
    <property type="protein sequence ID" value="QFU17342.1"/>
    <property type="molecule type" value="Genomic_DNA"/>
</dbReference>
<sequence>MSPVTPVLLSGGSGCRLWPLSRPHRPKQLLCLIGDETLLQQTARRVQGNALYGEPLVMAQADHRFAVAEQMQAVGAGARIVLEPCPRGTGPAVAAAALIAGRRDPEAVLLVMPTDHLIPDADAFHADVAKGLPAARAGHLVLFGLAPAAPETGFGYARLGRSLEWDAAVRRVAAFEEKPDRATAERYLRSGDHLWNSGIFLLPAQAFLQELARHEPDLLRACRNAVSRSTVDLDFIRLDGDAYAQARHVSVDRAVLERTDRAVMVEAAFRWRDMGTWSALWERENKDARNNVLLGNVVARDTRGSYVRSEGPFVATLGVEDLIVVATPDAVLVADRRAGQEVRGLAEEMDGGGREADGRPS</sequence>
<dbReference type="RefSeq" id="WP_152586978.1">
    <property type="nucleotide sequence ID" value="NZ_CP045423.1"/>
</dbReference>
<evidence type="ECO:0000256" key="6">
    <source>
        <dbReference type="ARBA" id="ARBA00023134"/>
    </source>
</evidence>
<comment type="similarity">
    <text evidence="1 8">Belongs to the mannose-6-phosphate isomerase type 2 family.</text>
</comment>
<dbReference type="Gene3D" id="3.90.550.10">
    <property type="entry name" value="Spore Coat Polysaccharide Biosynthesis Protein SpsA, Chain A"/>
    <property type="match status" value="1"/>
</dbReference>
<dbReference type="InterPro" id="IPR005835">
    <property type="entry name" value="NTP_transferase_dom"/>
</dbReference>
<keyword evidence="3 11" id="KW-0808">Transferase</keyword>
<dbReference type="Proteomes" id="UP000325614">
    <property type="component" value="Chromosome"/>
</dbReference>
<dbReference type="FunFam" id="3.90.550.10:FF:000046">
    <property type="entry name" value="Mannose-1-phosphate guanylyltransferase (GDP)"/>
    <property type="match status" value="1"/>
</dbReference>
<evidence type="ECO:0000313" key="11">
    <source>
        <dbReference type="EMBL" id="QFU17342.1"/>
    </source>
</evidence>
<dbReference type="PANTHER" id="PTHR46390">
    <property type="entry name" value="MANNOSE-1-PHOSPHATE GUANYLYLTRANSFERASE"/>
    <property type="match status" value="1"/>
</dbReference>
<dbReference type="InterPro" id="IPR049577">
    <property type="entry name" value="GMPP_N"/>
</dbReference>
<dbReference type="GO" id="GO:0000271">
    <property type="term" value="P:polysaccharide biosynthetic process"/>
    <property type="evidence" value="ECO:0007669"/>
    <property type="project" value="InterPro"/>
</dbReference>
<reference evidence="11 12" key="1">
    <citation type="submission" date="2019-10" db="EMBL/GenBank/DDBJ databases">
        <title>Isolation, Identification of Microvirga thermotolerans HR1, a novel thermophilic bacterium and Comparative Genomics of the genus Microvirga.</title>
        <authorList>
            <person name="Li J."/>
            <person name="Zhang W."/>
            <person name="Lin M."/>
            <person name="Wang J."/>
        </authorList>
    </citation>
    <scope>NUCLEOTIDE SEQUENCE [LARGE SCALE GENOMIC DNA]</scope>
    <source>
        <strain evidence="11 12">HR1</strain>
    </source>
</reference>
<dbReference type="Pfam" id="PF00483">
    <property type="entry name" value="NTP_transferase"/>
    <property type="match status" value="1"/>
</dbReference>
<evidence type="ECO:0000256" key="3">
    <source>
        <dbReference type="ARBA" id="ARBA00022679"/>
    </source>
</evidence>
<dbReference type="InterPro" id="IPR006375">
    <property type="entry name" value="Man1P_GuaTrfase/Man6P_Isoase"/>
</dbReference>
<keyword evidence="4 11" id="KW-0548">Nucleotidyltransferase</keyword>
<evidence type="ECO:0000256" key="8">
    <source>
        <dbReference type="RuleBase" id="RU004190"/>
    </source>
</evidence>
<accession>A0A5P9JWY6</accession>
<protein>
    <recommendedName>
        <fullName evidence="2">mannose-1-phosphate guanylyltransferase</fullName>
        <ecNumber evidence="2">2.7.7.13</ecNumber>
    </recommendedName>
</protein>
<evidence type="ECO:0000256" key="7">
    <source>
        <dbReference type="ARBA" id="ARBA00047343"/>
    </source>
</evidence>
<evidence type="ECO:0000256" key="5">
    <source>
        <dbReference type="ARBA" id="ARBA00022741"/>
    </source>
</evidence>
<feature type="domain" description="Nucleotidyl transferase" evidence="9">
    <location>
        <begin position="6"/>
        <end position="288"/>
    </location>
</feature>
<dbReference type="SUPFAM" id="SSF53448">
    <property type="entry name" value="Nucleotide-diphospho-sugar transferases"/>
    <property type="match status" value="1"/>
</dbReference>
<keyword evidence="6" id="KW-0342">GTP-binding</keyword>
<evidence type="ECO:0000256" key="2">
    <source>
        <dbReference type="ARBA" id="ARBA00012387"/>
    </source>
</evidence>
<keyword evidence="11" id="KW-0413">Isomerase</keyword>
<keyword evidence="12" id="KW-1185">Reference proteome</keyword>
<evidence type="ECO:0000259" key="9">
    <source>
        <dbReference type="Pfam" id="PF00483"/>
    </source>
</evidence>
<name>A0A5P9JWY6_9HYPH</name>
<dbReference type="EC" id="2.7.7.13" evidence="2"/>
<dbReference type="GO" id="GO:0005525">
    <property type="term" value="F:GTP binding"/>
    <property type="evidence" value="ECO:0007669"/>
    <property type="project" value="UniProtKB-KW"/>
</dbReference>
<dbReference type="AlphaFoldDB" id="A0A5P9JWY6"/>
<evidence type="ECO:0000256" key="4">
    <source>
        <dbReference type="ARBA" id="ARBA00022695"/>
    </source>
</evidence>
<dbReference type="KEGG" id="mico:GDR74_14540"/>
<gene>
    <name evidence="11" type="ORF">GDR74_14540</name>
</gene>
<dbReference type="GO" id="GO:0004475">
    <property type="term" value="F:mannose-1-phosphate guanylyltransferase (GTP) activity"/>
    <property type="evidence" value="ECO:0007669"/>
    <property type="project" value="UniProtKB-EC"/>
</dbReference>
<dbReference type="GO" id="GO:0009298">
    <property type="term" value="P:GDP-mannose biosynthetic process"/>
    <property type="evidence" value="ECO:0007669"/>
    <property type="project" value="TreeGrafter"/>
</dbReference>
<dbReference type="PANTHER" id="PTHR46390:SF1">
    <property type="entry name" value="MANNOSE-1-PHOSPHATE GUANYLYLTRANSFERASE"/>
    <property type="match status" value="1"/>
</dbReference>
<evidence type="ECO:0000259" key="10">
    <source>
        <dbReference type="Pfam" id="PF22640"/>
    </source>
</evidence>
<dbReference type="GO" id="GO:0016853">
    <property type="term" value="F:isomerase activity"/>
    <property type="evidence" value="ECO:0007669"/>
    <property type="project" value="UniProtKB-KW"/>
</dbReference>
<dbReference type="InterPro" id="IPR051161">
    <property type="entry name" value="Mannose-6P_isomerase_type2"/>
</dbReference>
<dbReference type="Pfam" id="PF22640">
    <property type="entry name" value="ManC_GMP_beta-helix"/>
    <property type="match status" value="1"/>
</dbReference>
<dbReference type="CDD" id="cd02509">
    <property type="entry name" value="GDP-M1P_Guanylyltransferase"/>
    <property type="match status" value="1"/>
</dbReference>
<evidence type="ECO:0000313" key="12">
    <source>
        <dbReference type="Proteomes" id="UP000325614"/>
    </source>
</evidence>
<keyword evidence="5" id="KW-0547">Nucleotide-binding</keyword>
<dbReference type="InterPro" id="IPR029044">
    <property type="entry name" value="Nucleotide-diphossugar_trans"/>
</dbReference>
<proteinExistence type="inferred from homology"/>
<comment type="catalytic activity">
    <reaction evidence="7">
        <text>alpha-D-mannose 1-phosphate + GTP + H(+) = GDP-alpha-D-mannose + diphosphate</text>
        <dbReference type="Rhea" id="RHEA:15229"/>
        <dbReference type="ChEBI" id="CHEBI:15378"/>
        <dbReference type="ChEBI" id="CHEBI:33019"/>
        <dbReference type="ChEBI" id="CHEBI:37565"/>
        <dbReference type="ChEBI" id="CHEBI:57527"/>
        <dbReference type="ChEBI" id="CHEBI:58409"/>
        <dbReference type="EC" id="2.7.7.13"/>
    </reaction>
</comment>
<feature type="domain" description="MannoseP isomerase/GMP-like beta-helix" evidence="10">
    <location>
        <begin position="295"/>
        <end position="347"/>
    </location>
</feature>
<evidence type="ECO:0000256" key="1">
    <source>
        <dbReference type="ARBA" id="ARBA00006115"/>
    </source>
</evidence>
<dbReference type="SUPFAM" id="SSF159283">
    <property type="entry name" value="Guanosine diphospho-D-mannose pyrophosphorylase/mannose-6-phosphate isomerase linker domain"/>
    <property type="match status" value="1"/>
</dbReference>
<dbReference type="InterPro" id="IPR054566">
    <property type="entry name" value="ManC/GMP-like_b-helix"/>
</dbReference>
<dbReference type="NCBIfam" id="TIGR01479">
    <property type="entry name" value="GMP_PMI"/>
    <property type="match status" value="1"/>
</dbReference>
<organism evidence="11 12">
    <name type="scientific">Microvirga thermotolerans</name>
    <dbReference type="NCBI Taxonomy" id="2651334"/>
    <lineage>
        <taxon>Bacteria</taxon>
        <taxon>Pseudomonadati</taxon>
        <taxon>Pseudomonadota</taxon>
        <taxon>Alphaproteobacteria</taxon>
        <taxon>Hyphomicrobiales</taxon>
        <taxon>Methylobacteriaceae</taxon>
        <taxon>Microvirga</taxon>
    </lineage>
</organism>